<evidence type="ECO:0000256" key="1">
    <source>
        <dbReference type="SAM" id="Coils"/>
    </source>
</evidence>
<feature type="coiled-coil region" evidence="1">
    <location>
        <begin position="153"/>
        <end position="187"/>
    </location>
</feature>
<protein>
    <submittedName>
        <fullName evidence="4">Transposase</fullName>
    </submittedName>
</protein>
<evidence type="ECO:0000259" key="2">
    <source>
        <dbReference type="Pfam" id="PF01548"/>
    </source>
</evidence>
<name>A0A449IK24_PSEFR</name>
<dbReference type="Pfam" id="PF01548">
    <property type="entry name" value="DEDD_Tnp_IS110"/>
    <property type="match status" value="1"/>
</dbReference>
<dbReference type="InterPro" id="IPR047650">
    <property type="entry name" value="Transpos_IS110"/>
</dbReference>
<feature type="domain" description="Transposase IS110-like N-terminal" evidence="2">
    <location>
        <begin position="5"/>
        <end position="146"/>
    </location>
</feature>
<dbReference type="PANTHER" id="PTHR33055:SF13">
    <property type="entry name" value="TRANSPOSASE"/>
    <property type="match status" value="1"/>
</dbReference>
<accession>A0A449IK24</accession>
<dbReference type="GO" id="GO:0003677">
    <property type="term" value="F:DNA binding"/>
    <property type="evidence" value="ECO:0007669"/>
    <property type="project" value="InterPro"/>
</dbReference>
<organism evidence="4 5">
    <name type="scientific">Pseudomonas fragi</name>
    <dbReference type="NCBI Taxonomy" id="296"/>
    <lineage>
        <taxon>Bacteria</taxon>
        <taxon>Pseudomonadati</taxon>
        <taxon>Pseudomonadota</taxon>
        <taxon>Gammaproteobacteria</taxon>
        <taxon>Pseudomonadales</taxon>
        <taxon>Pseudomonadaceae</taxon>
        <taxon>Pseudomonas</taxon>
    </lineage>
</organism>
<evidence type="ECO:0000313" key="5">
    <source>
        <dbReference type="Proteomes" id="UP000330809"/>
    </source>
</evidence>
<dbReference type="InterPro" id="IPR002525">
    <property type="entry name" value="Transp_IS110-like_N"/>
</dbReference>
<evidence type="ECO:0000313" key="4">
    <source>
        <dbReference type="EMBL" id="VFB19763.1"/>
    </source>
</evidence>
<sequence length="306" mass="33926">MISWLGIDVAKSTLSVWLHPQDVSFNVPNNSAGYAQLVEKLSEYDVQKALLEATGGYERGVMMALSLAGFIVIRINPRRARAFAEAIGKQAKTDPIDAHVLAQFAQTLKASNPQMVSTQAQCLRELVQQRERFVQQRDDDRRRIHQAHLPKVIEALKGHIAFLKVQILDLEKAIEEAMQALDALKTTQLTSVKGIGTITAASLMAYLRELGELDRHQIAALAGLAPYNNDSGTFQGKRKICGGRSAVRRALYMSCWTVIRYDASFKARYEGLCGKGKSAKVALVACMRVLLIRLNAMLRDGTAWRT</sequence>
<dbReference type="PANTHER" id="PTHR33055">
    <property type="entry name" value="TRANSPOSASE FOR INSERTION SEQUENCE ELEMENT IS1111A"/>
    <property type="match status" value="1"/>
</dbReference>
<dbReference type="AlphaFoldDB" id="A0A449IK24"/>
<keyword evidence="1" id="KW-0175">Coiled coil</keyword>
<dbReference type="InterPro" id="IPR003346">
    <property type="entry name" value="Transposase_20"/>
</dbReference>
<evidence type="ECO:0000259" key="3">
    <source>
        <dbReference type="Pfam" id="PF02371"/>
    </source>
</evidence>
<dbReference type="EMBL" id="CAACYJ010000030">
    <property type="protein sequence ID" value="VFB19763.1"/>
    <property type="molecule type" value="Genomic_DNA"/>
</dbReference>
<dbReference type="GO" id="GO:0006313">
    <property type="term" value="P:DNA transposition"/>
    <property type="evidence" value="ECO:0007669"/>
    <property type="project" value="InterPro"/>
</dbReference>
<proteinExistence type="predicted"/>
<dbReference type="Pfam" id="PF02371">
    <property type="entry name" value="Transposase_20"/>
    <property type="match status" value="1"/>
</dbReference>
<gene>
    <name evidence="4" type="ORF">NCTC10754_02365</name>
</gene>
<dbReference type="GO" id="GO:0004803">
    <property type="term" value="F:transposase activity"/>
    <property type="evidence" value="ECO:0007669"/>
    <property type="project" value="InterPro"/>
</dbReference>
<reference evidence="4 5" key="1">
    <citation type="submission" date="2019-02" db="EMBL/GenBank/DDBJ databases">
        <authorList>
            <consortium name="Pathogen Informatics"/>
        </authorList>
    </citation>
    <scope>NUCLEOTIDE SEQUENCE [LARGE SCALE GENOMIC DNA]</scope>
    <source>
        <strain evidence="4 5">3012STDY7103891</strain>
    </source>
</reference>
<dbReference type="RefSeq" id="WP_133144350.1">
    <property type="nucleotide sequence ID" value="NZ_CAACYJ010000030.1"/>
</dbReference>
<dbReference type="Proteomes" id="UP000330809">
    <property type="component" value="Unassembled WGS sequence"/>
</dbReference>
<feature type="domain" description="Transposase IS116/IS110/IS902 C-terminal" evidence="3">
    <location>
        <begin position="188"/>
        <end position="270"/>
    </location>
</feature>